<dbReference type="AlphaFoldDB" id="A0A165G838"/>
<keyword evidence="3" id="KW-1185">Reference proteome</keyword>
<dbReference type="InterPro" id="IPR021109">
    <property type="entry name" value="Peptidase_aspartic_dom_sf"/>
</dbReference>
<evidence type="ECO:0000313" key="2">
    <source>
        <dbReference type="EMBL" id="KZV90122.1"/>
    </source>
</evidence>
<dbReference type="Gene3D" id="2.40.70.10">
    <property type="entry name" value="Acid Proteases"/>
    <property type="match status" value="1"/>
</dbReference>
<organism evidence="2 3">
    <name type="scientific">Exidia glandulosa HHB12029</name>
    <dbReference type="NCBI Taxonomy" id="1314781"/>
    <lineage>
        <taxon>Eukaryota</taxon>
        <taxon>Fungi</taxon>
        <taxon>Dikarya</taxon>
        <taxon>Basidiomycota</taxon>
        <taxon>Agaricomycotina</taxon>
        <taxon>Agaricomycetes</taxon>
        <taxon>Auriculariales</taxon>
        <taxon>Exidiaceae</taxon>
        <taxon>Exidia</taxon>
    </lineage>
</organism>
<feature type="region of interest" description="Disordered" evidence="1">
    <location>
        <begin position="136"/>
        <end position="169"/>
    </location>
</feature>
<protein>
    <submittedName>
        <fullName evidence="2">Uncharacterized protein</fullName>
    </submittedName>
</protein>
<sequence>MTAPSILNVHTPVTSFAVLHSLHDDTLDTLFNTLSRKTNIGTAGARVGAGWLKYAWNDSIWNLDDAADYAIFVFRTTGKLPKTQGSQASTSAAAVAAAKEDEPAVSPTLHMHNPAQPLPEPGAGYINPAYYGFQRATSVSPRPPSRAKSVRSVATSRRSRRTAGDDPDVDSVPLFKKQFQDFHAENGVRTVFGQIGPVPNVRMLLKTGYRHVYMSRTFAIQNRFIPAKAAPGYYGYGGLVNIGQWPITVGRKTTTLPVYLSEETHFDVVLGRSFMERRGVKTDPTDLTNVTFGDTGEKADIEVVIIRDGKGEIVTVT</sequence>
<accession>A0A165G838</accession>
<dbReference type="EMBL" id="KV426056">
    <property type="protein sequence ID" value="KZV90122.1"/>
    <property type="molecule type" value="Genomic_DNA"/>
</dbReference>
<gene>
    <name evidence="2" type="ORF">EXIGLDRAFT_771149</name>
</gene>
<dbReference type="InParanoid" id="A0A165G838"/>
<evidence type="ECO:0000313" key="3">
    <source>
        <dbReference type="Proteomes" id="UP000077266"/>
    </source>
</evidence>
<name>A0A165G838_EXIGL</name>
<evidence type="ECO:0000256" key="1">
    <source>
        <dbReference type="SAM" id="MobiDB-lite"/>
    </source>
</evidence>
<reference evidence="2 3" key="1">
    <citation type="journal article" date="2016" name="Mol. Biol. Evol.">
        <title>Comparative Genomics of Early-Diverging Mushroom-Forming Fungi Provides Insights into the Origins of Lignocellulose Decay Capabilities.</title>
        <authorList>
            <person name="Nagy L.G."/>
            <person name="Riley R."/>
            <person name="Tritt A."/>
            <person name="Adam C."/>
            <person name="Daum C."/>
            <person name="Floudas D."/>
            <person name="Sun H."/>
            <person name="Yadav J.S."/>
            <person name="Pangilinan J."/>
            <person name="Larsson K.H."/>
            <person name="Matsuura K."/>
            <person name="Barry K."/>
            <person name="Labutti K."/>
            <person name="Kuo R."/>
            <person name="Ohm R.A."/>
            <person name="Bhattacharya S.S."/>
            <person name="Shirouzu T."/>
            <person name="Yoshinaga Y."/>
            <person name="Martin F.M."/>
            <person name="Grigoriev I.V."/>
            <person name="Hibbett D.S."/>
        </authorList>
    </citation>
    <scope>NUCLEOTIDE SEQUENCE [LARGE SCALE GENOMIC DNA]</scope>
    <source>
        <strain evidence="2 3">HHB12029</strain>
    </source>
</reference>
<proteinExistence type="predicted"/>
<feature type="compositionally biased region" description="Low complexity" evidence="1">
    <location>
        <begin position="146"/>
        <end position="156"/>
    </location>
</feature>
<dbReference type="Proteomes" id="UP000077266">
    <property type="component" value="Unassembled WGS sequence"/>
</dbReference>
<dbReference type="STRING" id="1314781.A0A165G838"/>
<dbReference type="OrthoDB" id="6600758at2759"/>